<reference evidence="1" key="1">
    <citation type="journal article" date="2021" name="Mol. Ecol. Resour.">
        <title>Apolygus lucorum genome provides insights into omnivorousness and mesophyll feeding.</title>
        <authorList>
            <person name="Liu Y."/>
            <person name="Liu H."/>
            <person name="Wang H."/>
            <person name="Huang T."/>
            <person name="Liu B."/>
            <person name="Yang B."/>
            <person name="Yin L."/>
            <person name="Li B."/>
            <person name="Zhang Y."/>
            <person name="Zhang S."/>
            <person name="Jiang F."/>
            <person name="Zhang X."/>
            <person name="Ren Y."/>
            <person name="Wang B."/>
            <person name="Wang S."/>
            <person name="Lu Y."/>
            <person name="Wu K."/>
            <person name="Fan W."/>
            <person name="Wang G."/>
        </authorList>
    </citation>
    <scope>NUCLEOTIDE SEQUENCE</scope>
    <source>
        <strain evidence="1">12Hb</strain>
    </source>
</reference>
<dbReference type="AlphaFoldDB" id="A0A6A4IYM1"/>
<dbReference type="Proteomes" id="UP000466442">
    <property type="component" value="Linkage Group LG1"/>
</dbReference>
<gene>
    <name evidence="1" type="ORF">GE061_001328</name>
</gene>
<accession>A0A6A4IYM1</accession>
<evidence type="ECO:0000313" key="1">
    <source>
        <dbReference type="EMBL" id="KAF6216977.1"/>
    </source>
</evidence>
<protein>
    <submittedName>
        <fullName evidence="1">Uncharacterized protein</fullName>
    </submittedName>
</protein>
<sequence length="285" mass="32313">MKDFKFTSVDPRQLQQNLRRFPFFEDMVNRSLEVFLVSPLLNFSFNELFLNRISNEFTKHLQKEFKGVEGALLLSSKPPRLPCVSVIVVDNVTPLFSARMMSFSSTTEGPHTRLPLMCRIINKKVSLGNSIVSFLEKRFCCAIKSCELTDMQFQWLMGIAINETLTRGLNDGITITHGMDGTQAAIHFTLEPESLEALWVECLHCGSGGVNLDWNSVASFVLAVNDHFLNTFKWNNINMPVERVVVDGVSIARLKTLRLKVSNGGIIFVLLKFVDEIKETKMFCH</sequence>
<organism evidence="1 2">
    <name type="scientific">Apolygus lucorum</name>
    <name type="common">Small green plant bug</name>
    <name type="synonym">Lygocoris lucorum</name>
    <dbReference type="NCBI Taxonomy" id="248454"/>
    <lineage>
        <taxon>Eukaryota</taxon>
        <taxon>Metazoa</taxon>
        <taxon>Ecdysozoa</taxon>
        <taxon>Arthropoda</taxon>
        <taxon>Hexapoda</taxon>
        <taxon>Insecta</taxon>
        <taxon>Pterygota</taxon>
        <taxon>Neoptera</taxon>
        <taxon>Paraneoptera</taxon>
        <taxon>Hemiptera</taxon>
        <taxon>Heteroptera</taxon>
        <taxon>Panheteroptera</taxon>
        <taxon>Cimicomorpha</taxon>
        <taxon>Miridae</taxon>
        <taxon>Mirini</taxon>
        <taxon>Apolygus</taxon>
    </lineage>
</organism>
<proteinExistence type="predicted"/>
<keyword evidence="2" id="KW-1185">Reference proteome</keyword>
<evidence type="ECO:0000313" key="2">
    <source>
        <dbReference type="Proteomes" id="UP000466442"/>
    </source>
</evidence>
<name>A0A6A4IYM1_APOLU</name>
<comment type="caution">
    <text evidence="1">The sequence shown here is derived from an EMBL/GenBank/DDBJ whole genome shotgun (WGS) entry which is preliminary data.</text>
</comment>
<dbReference type="EMBL" id="WIXP02000001">
    <property type="protein sequence ID" value="KAF6216977.1"/>
    <property type="molecule type" value="Genomic_DNA"/>
</dbReference>